<dbReference type="PROSITE" id="PS01047">
    <property type="entry name" value="HMA_1"/>
    <property type="match status" value="1"/>
</dbReference>
<dbReference type="InterPro" id="IPR036163">
    <property type="entry name" value="HMA_dom_sf"/>
</dbReference>
<feature type="transmembrane region" description="Helical" evidence="13">
    <location>
        <begin position="663"/>
        <end position="682"/>
    </location>
</feature>
<evidence type="ECO:0000313" key="15">
    <source>
        <dbReference type="EMBL" id="EKE43356.1"/>
    </source>
</evidence>
<dbReference type="Gene3D" id="3.40.50.1000">
    <property type="entry name" value="HAD superfamily/HAD-like"/>
    <property type="match status" value="1"/>
</dbReference>
<dbReference type="InterPro" id="IPR036412">
    <property type="entry name" value="HAD-like_sf"/>
</dbReference>
<dbReference type="CDD" id="cd00371">
    <property type="entry name" value="HMA"/>
    <property type="match status" value="1"/>
</dbReference>
<dbReference type="GO" id="GO:0005507">
    <property type="term" value="F:copper ion binding"/>
    <property type="evidence" value="ECO:0007669"/>
    <property type="project" value="TreeGrafter"/>
</dbReference>
<dbReference type="Gene3D" id="3.40.1110.10">
    <property type="entry name" value="Calcium-transporting ATPase, cytoplasmic domain N"/>
    <property type="match status" value="1"/>
</dbReference>
<dbReference type="SUPFAM" id="SSF56784">
    <property type="entry name" value="HAD-like"/>
    <property type="match status" value="1"/>
</dbReference>
<evidence type="ECO:0000256" key="13">
    <source>
        <dbReference type="SAM" id="Phobius"/>
    </source>
</evidence>
<evidence type="ECO:0000256" key="4">
    <source>
        <dbReference type="ARBA" id="ARBA00022475"/>
    </source>
</evidence>
<protein>
    <submittedName>
        <fullName evidence="15">Copper-translocating P-type ATPase</fullName>
    </submittedName>
</protein>
<dbReference type="PRINTS" id="PR00120">
    <property type="entry name" value="HATPASE"/>
</dbReference>
<dbReference type="Pfam" id="PF00122">
    <property type="entry name" value="E1-E2_ATPase"/>
    <property type="match status" value="1"/>
</dbReference>
<keyword evidence="8" id="KW-0460">Magnesium</keyword>
<comment type="similarity">
    <text evidence="2">Belongs to the cation transport ATPase (P-type) (TC 3.A.3) family. Type IB subfamily.</text>
</comment>
<dbReference type="Gene3D" id="3.30.70.100">
    <property type="match status" value="1"/>
</dbReference>
<feature type="transmembrane region" description="Helical" evidence="13">
    <location>
        <begin position="382"/>
        <end position="406"/>
    </location>
</feature>
<dbReference type="NCBIfam" id="TIGR01511">
    <property type="entry name" value="ATPase-IB1_Cu"/>
    <property type="match status" value="1"/>
</dbReference>
<evidence type="ECO:0000256" key="6">
    <source>
        <dbReference type="ARBA" id="ARBA00022692"/>
    </source>
</evidence>
<feature type="domain" description="HMA" evidence="14">
    <location>
        <begin position="25"/>
        <end position="90"/>
    </location>
</feature>
<dbReference type="RefSeq" id="WP_007427700.1">
    <property type="nucleotide sequence ID" value="NZ_AMGO01000062.1"/>
</dbReference>
<feature type="transmembrane region" description="Helical" evidence="13">
    <location>
        <begin position="174"/>
        <end position="196"/>
    </location>
</feature>
<accession>K2GKQ0</accession>
<gene>
    <name evidence="15" type="ORF">OCGS_2548</name>
</gene>
<keyword evidence="3" id="KW-0813">Transport</keyword>
<feature type="transmembrane region" description="Helical" evidence="13">
    <location>
        <begin position="113"/>
        <end position="135"/>
    </location>
</feature>
<dbReference type="GO" id="GO:0055070">
    <property type="term" value="P:copper ion homeostasis"/>
    <property type="evidence" value="ECO:0007669"/>
    <property type="project" value="TreeGrafter"/>
</dbReference>
<keyword evidence="11" id="KW-0406">Ion transport</keyword>
<name>K2GKQ0_9RHOB</name>
<reference evidence="15 16" key="1">
    <citation type="journal article" date="2012" name="J. Bacteriol.">
        <title>Draft Genome Sequence of Oceaniovalibus guishaninsula JLT2003T.</title>
        <authorList>
            <person name="Tang K."/>
            <person name="Liu K."/>
            <person name="Jiao N."/>
        </authorList>
    </citation>
    <scope>NUCLEOTIDE SEQUENCE [LARGE SCALE GENOMIC DNA]</scope>
    <source>
        <strain evidence="15 16">JLT2003</strain>
    </source>
</reference>
<dbReference type="InterPro" id="IPR001757">
    <property type="entry name" value="P_typ_ATPase"/>
</dbReference>
<dbReference type="InterPro" id="IPR023299">
    <property type="entry name" value="ATPase_P-typ_cyto_dom_N"/>
</dbReference>
<dbReference type="InterPro" id="IPR059000">
    <property type="entry name" value="ATPase_P-type_domA"/>
</dbReference>
<comment type="subcellular location">
    <subcellularLocation>
        <location evidence="1">Cell membrane</location>
        <topology evidence="1">Multi-pass membrane protein</topology>
    </subcellularLocation>
</comment>
<evidence type="ECO:0000256" key="12">
    <source>
        <dbReference type="ARBA" id="ARBA00023136"/>
    </source>
</evidence>
<keyword evidence="4" id="KW-1003">Cell membrane</keyword>
<keyword evidence="6 13" id="KW-0812">Transmembrane</keyword>
<dbReference type="GO" id="GO:0005524">
    <property type="term" value="F:ATP binding"/>
    <property type="evidence" value="ECO:0007669"/>
    <property type="project" value="InterPro"/>
</dbReference>
<evidence type="ECO:0000256" key="5">
    <source>
        <dbReference type="ARBA" id="ARBA00022553"/>
    </source>
</evidence>
<dbReference type="Gene3D" id="2.70.150.10">
    <property type="entry name" value="Calcium-transporting ATPase, cytoplasmic transduction domain A"/>
    <property type="match status" value="1"/>
</dbReference>
<evidence type="ECO:0000256" key="3">
    <source>
        <dbReference type="ARBA" id="ARBA00022448"/>
    </source>
</evidence>
<dbReference type="InterPro" id="IPR018303">
    <property type="entry name" value="ATPase_P-typ_P_site"/>
</dbReference>
<dbReference type="Pfam" id="PF00403">
    <property type="entry name" value="HMA"/>
    <property type="match status" value="1"/>
</dbReference>
<dbReference type="eggNOG" id="COG2217">
    <property type="taxonomic scope" value="Bacteria"/>
</dbReference>
<dbReference type="SUPFAM" id="SSF55008">
    <property type="entry name" value="HMA, heavy metal-associated domain"/>
    <property type="match status" value="1"/>
</dbReference>
<keyword evidence="7" id="KW-0479">Metal-binding</keyword>
<dbReference type="InterPro" id="IPR023214">
    <property type="entry name" value="HAD_sf"/>
</dbReference>
<dbReference type="PROSITE" id="PS00154">
    <property type="entry name" value="ATPASE_E1_E2"/>
    <property type="match status" value="1"/>
</dbReference>
<keyword evidence="5" id="KW-0597">Phosphoprotein</keyword>
<sequence length="711" mass="73580">MSVAACPGCVATPAARGDAAAPGLDALVVSLPDIHCAACVASVERGLTALPFVTAARVNLGQRRVRVSVTPGAGMPDILAALGELGHAARPLDADLLRAPADARLLRDLLMRLAVAGFAMMNVMILSVAVWSGATEATRDLFHWISAGIALPAVAFSALPFLRSAGLALRVGRVNMDVPISLAIVLACGMSLFETASGGTEAYFDAALSLTFFLLIGRYLEQRVRSSARSAAQQLAALETPWATRLIDGRRQEVRIDALAIGDRVALPVGMRAPVDGIVVSGTGQMDRSLVTGESRPATVAPGDTVTAGEVVMNAPLVIRATSVGNDTTLRQMAAMVEVAEGNRHRYASLADRAARLYAPVVHCLAALAFAGWYLASGDVRLSLNIAIAVLIITCPCALGLAVPAVGTAASSALFRLGLLVKSDTALERLAEADHVVFDKTGTLTVADPGQAVLPELDPAECQVLLALAQVSTHPVSRRLAEAGRRAGVAAAEVTNITETAGEGVSGFWDEVPVTLGRGPEGTVLRIGDRVVPVPLAETLRPGARELVRRLDDAGMGVELVSGDIPVAAHRIARELGIETVLAGVRPADKVARIAALSDNGHRVLMVGDGLNDTAALAAAHVSISPASAVEASRAASDIVLLGDGLDPVGRAVDIARRARRRILENFGIAACYNLVAIPVALSGHASPLLAALAMSSSSIVVILNAMRVAR</sequence>
<evidence type="ECO:0000313" key="16">
    <source>
        <dbReference type="Proteomes" id="UP000006765"/>
    </source>
</evidence>
<dbReference type="AlphaFoldDB" id="K2GKQ0"/>
<organism evidence="15 16">
    <name type="scientific">Oceaniovalibus guishaninsula JLT2003</name>
    <dbReference type="NCBI Taxonomy" id="1231392"/>
    <lineage>
        <taxon>Bacteria</taxon>
        <taxon>Pseudomonadati</taxon>
        <taxon>Pseudomonadota</taxon>
        <taxon>Alphaproteobacteria</taxon>
        <taxon>Rhodobacterales</taxon>
        <taxon>Roseobacteraceae</taxon>
        <taxon>Oceaniovalibus</taxon>
    </lineage>
</organism>
<feature type="transmembrane region" description="Helical" evidence="13">
    <location>
        <begin position="357"/>
        <end position="376"/>
    </location>
</feature>
<dbReference type="Pfam" id="PF00702">
    <property type="entry name" value="Hydrolase"/>
    <property type="match status" value="1"/>
</dbReference>
<keyword evidence="12 13" id="KW-0472">Membrane</keyword>
<dbReference type="GO" id="GO:0016887">
    <property type="term" value="F:ATP hydrolysis activity"/>
    <property type="evidence" value="ECO:0007669"/>
    <property type="project" value="InterPro"/>
</dbReference>
<evidence type="ECO:0000256" key="8">
    <source>
        <dbReference type="ARBA" id="ARBA00022842"/>
    </source>
</evidence>
<dbReference type="EMBL" id="AMGO01000062">
    <property type="protein sequence ID" value="EKE43356.1"/>
    <property type="molecule type" value="Genomic_DNA"/>
</dbReference>
<dbReference type="PATRIC" id="fig|1231392.3.peg.2562"/>
<feature type="transmembrane region" description="Helical" evidence="13">
    <location>
        <begin position="202"/>
        <end position="220"/>
    </location>
</feature>
<evidence type="ECO:0000256" key="2">
    <source>
        <dbReference type="ARBA" id="ARBA00006024"/>
    </source>
</evidence>
<dbReference type="InterPro" id="IPR017969">
    <property type="entry name" value="Heavy-metal-associated_CS"/>
</dbReference>
<dbReference type="GO" id="GO:0043682">
    <property type="term" value="F:P-type divalent copper transporter activity"/>
    <property type="evidence" value="ECO:0007669"/>
    <property type="project" value="TreeGrafter"/>
</dbReference>
<dbReference type="STRING" id="1231392.OCGS_2548"/>
<dbReference type="Proteomes" id="UP000006765">
    <property type="component" value="Unassembled WGS sequence"/>
</dbReference>
<feature type="transmembrane region" description="Helical" evidence="13">
    <location>
        <begin position="688"/>
        <end position="707"/>
    </location>
</feature>
<dbReference type="NCBIfam" id="TIGR01494">
    <property type="entry name" value="ATPase_P-type"/>
    <property type="match status" value="2"/>
</dbReference>
<feature type="transmembrane region" description="Helical" evidence="13">
    <location>
        <begin position="141"/>
        <end position="162"/>
    </location>
</feature>
<evidence type="ECO:0000256" key="9">
    <source>
        <dbReference type="ARBA" id="ARBA00022967"/>
    </source>
</evidence>
<dbReference type="SUPFAM" id="SSF81665">
    <property type="entry name" value="Calcium ATPase, transmembrane domain M"/>
    <property type="match status" value="1"/>
</dbReference>
<evidence type="ECO:0000256" key="7">
    <source>
        <dbReference type="ARBA" id="ARBA00022723"/>
    </source>
</evidence>
<keyword evidence="9" id="KW-1278">Translocase</keyword>
<keyword evidence="16" id="KW-1185">Reference proteome</keyword>
<dbReference type="SUPFAM" id="SSF81653">
    <property type="entry name" value="Calcium ATPase, transduction domain A"/>
    <property type="match status" value="1"/>
</dbReference>
<dbReference type="PROSITE" id="PS50846">
    <property type="entry name" value="HMA_2"/>
    <property type="match status" value="1"/>
</dbReference>
<evidence type="ECO:0000256" key="11">
    <source>
        <dbReference type="ARBA" id="ARBA00023065"/>
    </source>
</evidence>
<evidence type="ECO:0000256" key="10">
    <source>
        <dbReference type="ARBA" id="ARBA00022989"/>
    </source>
</evidence>
<dbReference type="InterPro" id="IPR023298">
    <property type="entry name" value="ATPase_P-typ_TM_dom_sf"/>
</dbReference>
<dbReference type="GO" id="GO:0005886">
    <property type="term" value="C:plasma membrane"/>
    <property type="evidence" value="ECO:0007669"/>
    <property type="project" value="UniProtKB-SubCell"/>
</dbReference>
<dbReference type="PRINTS" id="PR00119">
    <property type="entry name" value="CATATPASE"/>
</dbReference>
<comment type="caution">
    <text evidence="15">The sequence shown here is derived from an EMBL/GenBank/DDBJ whole genome shotgun (WGS) entry which is preliminary data.</text>
</comment>
<evidence type="ECO:0000256" key="1">
    <source>
        <dbReference type="ARBA" id="ARBA00004651"/>
    </source>
</evidence>
<proteinExistence type="inferred from homology"/>
<dbReference type="OrthoDB" id="9807843at2"/>
<dbReference type="PANTHER" id="PTHR43520">
    <property type="entry name" value="ATP7, ISOFORM B"/>
    <property type="match status" value="1"/>
</dbReference>
<dbReference type="InterPro" id="IPR006121">
    <property type="entry name" value="HMA_dom"/>
</dbReference>
<keyword evidence="10 13" id="KW-1133">Transmembrane helix</keyword>
<evidence type="ECO:0000259" key="14">
    <source>
        <dbReference type="PROSITE" id="PS50846"/>
    </source>
</evidence>
<dbReference type="PANTHER" id="PTHR43520:SF5">
    <property type="entry name" value="CATION-TRANSPORTING P-TYPE ATPASE-RELATED"/>
    <property type="match status" value="1"/>
</dbReference>
<dbReference type="InterPro" id="IPR008250">
    <property type="entry name" value="ATPase_P-typ_transduc_dom_A_sf"/>
</dbReference>